<proteinExistence type="predicted"/>
<dbReference type="AlphaFoldDB" id="A0AAV7W0L4"/>
<dbReference type="Proteomes" id="UP001066276">
    <property type="component" value="Chromosome 1_2"/>
</dbReference>
<accession>A0AAV7W0L4</accession>
<reference evidence="1" key="1">
    <citation type="journal article" date="2022" name="bioRxiv">
        <title>Sequencing and chromosome-scale assembly of the giantPleurodeles waltlgenome.</title>
        <authorList>
            <person name="Brown T."/>
            <person name="Elewa A."/>
            <person name="Iarovenko S."/>
            <person name="Subramanian E."/>
            <person name="Araus A.J."/>
            <person name="Petzold A."/>
            <person name="Susuki M."/>
            <person name="Suzuki K.-i.T."/>
            <person name="Hayashi T."/>
            <person name="Toyoda A."/>
            <person name="Oliveira C."/>
            <person name="Osipova E."/>
            <person name="Leigh N.D."/>
            <person name="Simon A."/>
            <person name="Yun M.H."/>
        </authorList>
    </citation>
    <scope>NUCLEOTIDE SEQUENCE</scope>
    <source>
        <strain evidence="1">20211129_DDA</strain>
        <tissue evidence="1">Liver</tissue>
    </source>
</reference>
<dbReference type="EMBL" id="JANPWB010000002">
    <property type="protein sequence ID" value="KAJ1206425.1"/>
    <property type="molecule type" value="Genomic_DNA"/>
</dbReference>
<evidence type="ECO:0000313" key="2">
    <source>
        <dbReference type="Proteomes" id="UP001066276"/>
    </source>
</evidence>
<evidence type="ECO:0000313" key="1">
    <source>
        <dbReference type="EMBL" id="KAJ1206425.1"/>
    </source>
</evidence>
<protein>
    <submittedName>
        <fullName evidence="1">Uncharacterized protein</fullName>
    </submittedName>
</protein>
<keyword evidence="2" id="KW-1185">Reference proteome</keyword>
<gene>
    <name evidence="1" type="ORF">NDU88_001830</name>
</gene>
<sequence>MCRACCSGLRGGAAARSGAACAGGRIPEPGRPCDAILLRSMLPGEVRRRPVGRRVRRGREVCAGLLGAGGGPRLDLRALLGAGEAPAASGWNLVAATVGGRHPPVDWRPILGRIARVAGEG</sequence>
<comment type="caution">
    <text evidence="1">The sequence shown here is derived from an EMBL/GenBank/DDBJ whole genome shotgun (WGS) entry which is preliminary data.</text>
</comment>
<organism evidence="1 2">
    <name type="scientific">Pleurodeles waltl</name>
    <name type="common">Iberian ribbed newt</name>
    <dbReference type="NCBI Taxonomy" id="8319"/>
    <lineage>
        <taxon>Eukaryota</taxon>
        <taxon>Metazoa</taxon>
        <taxon>Chordata</taxon>
        <taxon>Craniata</taxon>
        <taxon>Vertebrata</taxon>
        <taxon>Euteleostomi</taxon>
        <taxon>Amphibia</taxon>
        <taxon>Batrachia</taxon>
        <taxon>Caudata</taxon>
        <taxon>Salamandroidea</taxon>
        <taxon>Salamandridae</taxon>
        <taxon>Pleurodelinae</taxon>
        <taxon>Pleurodeles</taxon>
    </lineage>
</organism>
<name>A0AAV7W0L4_PLEWA</name>